<evidence type="ECO:0000313" key="1">
    <source>
        <dbReference type="EMBL" id="CAJ1405774.1"/>
    </source>
</evidence>
<sequence>MDGDLDLKPKVPLPAAFVRQEEALRRCREMLSRLPPMEGSVKYERAWGIEESLEQFQCLMKQHELQSSVGQSHVSVRQLQAKVCALQAADVAKAAREALGAAQPDLAAVMLEAKSAARQLSLALRMQKIKERHSAERLKMMEEEIKKSNAEMTSLREGIEDVSSGGGPPLAGPIGAGKAEVGANRKWFYCSDCHVGGHGQRFCRYLLKRPNWRIYPSERWFEDRNGQVSHCPLGKKAVDFTDETYFSRIAMHIKGRIWLEDKRKLYEFVPDLMPYTYVIQNRQWVGEVPEKVAPDAPPWPWFLKETDRNWGTSVVCCANPDECLQRSKDDATYVVQKHIPDPLHYYNGEKCHIKFYNLLVGLDDGVTWRLYTYRDGYLSISPKAWSPTDLSKECQVTIIRTKRINDWPYWDKVYPKCQAGVATVIKRAAEQGKLEGRNKVQFEIISADYIVTASEDVYLLEFNTGPVLKDAEDSPDVHDAGMVDGALHIVEPWEGGDPNLWDLAIECQAYSKPRLR</sequence>
<organism evidence="1 2">
    <name type="scientific">Effrenium voratum</name>
    <dbReference type="NCBI Taxonomy" id="2562239"/>
    <lineage>
        <taxon>Eukaryota</taxon>
        <taxon>Sar</taxon>
        <taxon>Alveolata</taxon>
        <taxon>Dinophyceae</taxon>
        <taxon>Suessiales</taxon>
        <taxon>Symbiodiniaceae</taxon>
        <taxon>Effrenium</taxon>
    </lineage>
</organism>
<proteinExistence type="predicted"/>
<dbReference type="InterPro" id="IPR004344">
    <property type="entry name" value="TTL/TTLL_fam"/>
</dbReference>
<dbReference type="Gene3D" id="3.30.470.20">
    <property type="entry name" value="ATP-grasp fold, B domain"/>
    <property type="match status" value="1"/>
</dbReference>
<name>A0AA36JIP1_9DINO</name>
<protein>
    <submittedName>
        <fullName evidence="1">Uncharacterized protein</fullName>
    </submittedName>
</protein>
<reference evidence="1" key="1">
    <citation type="submission" date="2023-08" db="EMBL/GenBank/DDBJ databases">
        <authorList>
            <person name="Chen Y."/>
            <person name="Shah S."/>
            <person name="Dougan E. K."/>
            <person name="Thang M."/>
            <person name="Chan C."/>
        </authorList>
    </citation>
    <scope>NUCLEOTIDE SEQUENCE</scope>
</reference>
<accession>A0AA36JIP1</accession>
<dbReference type="Proteomes" id="UP001178507">
    <property type="component" value="Unassembled WGS sequence"/>
</dbReference>
<dbReference type="AlphaFoldDB" id="A0AA36JIP1"/>
<dbReference type="SUPFAM" id="SSF56059">
    <property type="entry name" value="Glutathione synthetase ATP-binding domain-like"/>
    <property type="match status" value="1"/>
</dbReference>
<keyword evidence="2" id="KW-1185">Reference proteome</keyword>
<evidence type="ECO:0000313" key="2">
    <source>
        <dbReference type="Proteomes" id="UP001178507"/>
    </source>
</evidence>
<dbReference type="PANTHER" id="PTHR46069">
    <property type="entry name" value="TUBULIN TYROSINE LIGASE"/>
    <property type="match status" value="1"/>
</dbReference>
<dbReference type="PANTHER" id="PTHR46069:SF1">
    <property type="entry name" value="CHROMOSOME UNDETERMINED SCAFFOLD_125, WHOLE GENOME SHOTGUN SEQUENCE"/>
    <property type="match status" value="1"/>
</dbReference>
<gene>
    <name evidence="1" type="ORF">EVOR1521_LOCUS27904</name>
</gene>
<dbReference type="EMBL" id="CAUJNA010003602">
    <property type="protein sequence ID" value="CAJ1405774.1"/>
    <property type="molecule type" value="Genomic_DNA"/>
</dbReference>
<comment type="caution">
    <text evidence="1">The sequence shown here is derived from an EMBL/GenBank/DDBJ whole genome shotgun (WGS) entry which is preliminary data.</text>
</comment>
<dbReference type="Pfam" id="PF03133">
    <property type="entry name" value="TTL"/>
    <property type="match status" value="1"/>
</dbReference>